<name>A0ACC3ZHD5_COLTU</name>
<accession>A0ACC3ZHD5</accession>
<keyword evidence="2" id="KW-1185">Reference proteome</keyword>
<dbReference type="Proteomes" id="UP000805649">
    <property type="component" value="Unassembled WGS sequence"/>
</dbReference>
<reference evidence="1 2" key="1">
    <citation type="journal article" date="2020" name="Phytopathology">
        <title>Genome Sequence Resources of Colletotrichum truncatum, C. plurivorum, C. musicola, and C. sojae: Four Species Pathogenic to Soybean (Glycine max).</title>
        <authorList>
            <person name="Rogerio F."/>
            <person name="Boufleur T.R."/>
            <person name="Ciampi-Guillardi M."/>
            <person name="Sukno S.A."/>
            <person name="Thon M.R."/>
            <person name="Massola Junior N.S."/>
            <person name="Baroncelli R."/>
        </authorList>
    </citation>
    <scope>NUCLEOTIDE SEQUENCE [LARGE SCALE GENOMIC DNA]</scope>
    <source>
        <strain evidence="1 2">CMES1059</strain>
    </source>
</reference>
<organism evidence="1 2">
    <name type="scientific">Colletotrichum truncatum</name>
    <name type="common">Anthracnose fungus</name>
    <name type="synonym">Colletotrichum capsici</name>
    <dbReference type="NCBI Taxonomy" id="5467"/>
    <lineage>
        <taxon>Eukaryota</taxon>
        <taxon>Fungi</taxon>
        <taxon>Dikarya</taxon>
        <taxon>Ascomycota</taxon>
        <taxon>Pezizomycotina</taxon>
        <taxon>Sordariomycetes</taxon>
        <taxon>Hypocreomycetidae</taxon>
        <taxon>Glomerellales</taxon>
        <taxon>Glomerellaceae</taxon>
        <taxon>Colletotrichum</taxon>
        <taxon>Colletotrichum truncatum species complex</taxon>
    </lineage>
</organism>
<gene>
    <name evidence="1" type="ORF">CTRU02_201381</name>
</gene>
<proteinExistence type="predicted"/>
<dbReference type="EMBL" id="VUJX02000001">
    <property type="protein sequence ID" value="KAL0943494.1"/>
    <property type="molecule type" value="Genomic_DNA"/>
</dbReference>
<evidence type="ECO:0000313" key="2">
    <source>
        <dbReference type="Proteomes" id="UP000805649"/>
    </source>
</evidence>
<protein>
    <submittedName>
        <fullName evidence="1">Ankyrin repeat protein</fullName>
    </submittedName>
</protein>
<sequence length="1066" mass="118492">MSDTSSTVGRREETEFGNDSRDVRMVNPSMLRHDAYSVGWVCALPKEQTAAISMLDERHPDMPNMKPPNDTNAYTLGSIGKHNIVIACLPKGQIGTVSAATVASKMVTTFPSIKVGLMVGIGGGIPSKVRLGDVVVSTPSGTHPGVVQWDMGKTRDGGRFERTGALNNPPTFLLTALTRLECDHDMIGSKIPEYLDDLERNWPRLAPKYLRSDSLRDVVFKADCSHMDRDETQESVGSEDDDEPENCRYCDKTKAKERKPKETGVHYGLVASGNQVIKDGIFRDKLNKDLGGNVLCIEMEAAGLMANFPCLVIRGICDYADSHKNKDWQEHAAAVAAAFAKELLGYVEPEVIREERSVKEKLEDIHDIVTTTESKVERLGRHMTKKQDVEVLEWLTPYDYGPQQSDFLARHQPGTGQWFLGSNVFQTWMQSKGTTLFCPGIPGSGKTIITSVVIDRLSQEFHEDKTVGIAYIFCNYLRHGQQSLQDLLASLLKQLSQSLEDLPQGVKALYDCHAGARTRPSSAELAEALLTISTLYSKLFIIVDALDECQSAGDCRSSFLVYLSRVQVLVGANIMCTSRHIPEIEEQFRGCFKLEIKASDDDVYKYVDNHLSKALQSIPETPDLQDAIKSKIMRLADGMFLLAKLYLDSLRDKTSATEVRQALADIEHQSNKHATDNDKRNVLYQTYDQAMDRINNHLPGFRNLGMKTLAWIVHAERPLTTSELQHALAVNEGDVKLDRENIRKVEVVLSVCAGLVTVDENSDVVRLAHFTTQEYFRSTQTQYFPNAQSYISTACVTYLSFHGYTYPRRFDGKLPPELEPLSLFSYAAENWGHHARKCAAAVQSVVDFLTDDISVGVASSLLCNYAQLSPDRHWRGLHAAAFFNLREISDALIQRGFDVNSATRELKLTPLMIAAGRGFEELAILLLNNGADVRLTNCHGYTSLLFAADAGNLAITKLLLDKGADVHQKDDCGRTPLHLACYYGRLDMVRLLLQQGAKVGIKSMAGSTPLSEARKGGHEAVVKFLLEWGATHNSSGADEWEAIVKSLGNRQRMNQRRSKKMLKKSS</sequence>
<comment type="caution">
    <text evidence="1">The sequence shown here is derived from an EMBL/GenBank/DDBJ whole genome shotgun (WGS) entry which is preliminary data.</text>
</comment>
<evidence type="ECO:0000313" key="1">
    <source>
        <dbReference type="EMBL" id="KAL0943494.1"/>
    </source>
</evidence>